<dbReference type="GO" id="GO:0016042">
    <property type="term" value="P:lipid catabolic process"/>
    <property type="evidence" value="ECO:0007669"/>
    <property type="project" value="UniProtKB-UniRule"/>
</dbReference>
<comment type="similarity">
    <text evidence="1">Belongs to the NTE family.</text>
</comment>
<feature type="active site" description="Nucleophile" evidence="5">
    <location>
        <position position="367"/>
    </location>
</feature>
<feature type="short sequence motif" description="GXSXG" evidence="5">
    <location>
        <begin position="365"/>
        <end position="369"/>
    </location>
</feature>
<dbReference type="PROSITE" id="PS00889">
    <property type="entry name" value="CNMP_BINDING_2"/>
    <property type="match status" value="1"/>
</dbReference>
<keyword evidence="2 5" id="KW-0378">Hydrolase</keyword>
<accession>A0A975F8G7</accession>
<dbReference type="InterPro" id="IPR000595">
    <property type="entry name" value="cNMP-bd_dom"/>
</dbReference>
<organism evidence="8 9">
    <name type="scientific">Thiothrix unzii</name>
    <dbReference type="NCBI Taxonomy" id="111769"/>
    <lineage>
        <taxon>Bacteria</taxon>
        <taxon>Pseudomonadati</taxon>
        <taxon>Pseudomonadota</taxon>
        <taxon>Gammaproteobacteria</taxon>
        <taxon>Thiotrichales</taxon>
        <taxon>Thiotrichaceae</taxon>
        <taxon>Thiothrix</taxon>
    </lineage>
</organism>
<evidence type="ECO:0000313" key="8">
    <source>
        <dbReference type="EMBL" id="QTR53217.1"/>
    </source>
</evidence>
<dbReference type="InterPro" id="IPR018488">
    <property type="entry name" value="cNMP-bd_CS"/>
</dbReference>
<evidence type="ECO:0000256" key="2">
    <source>
        <dbReference type="ARBA" id="ARBA00022801"/>
    </source>
</evidence>
<dbReference type="PANTHER" id="PTHR14226">
    <property type="entry name" value="NEUROPATHY TARGET ESTERASE/SWISS CHEESE D.MELANOGASTER"/>
    <property type="match status" value="1"/>
</dbReference>
<feature type="domain" description="Cyclic nucleotide-binding" evidence="6">
    <location>
        <begin position="14"/>
        <end position="118"/>
    </location>
</feature>
<gene>
    <name evidence="8" type="ORF">J9260_16170</name>
</gene>
<dbReference type="EMBL" id="CP072793">
    <property type="protein sequence ID" value="QTR53217.1"/>
    <property type="molecule type" value="Genomic_DNA"/>
</dbReference>
<evidence type="ECO:0000256" key="5">
    <source>
        <dbReference type="PROSITE-ProRule" id="PRU01161"/>
    </source>
</evidence>
<evidence type="ECO:0000259" key="7">
    <source>
        <dbReference type="PROSITE" id="PS51635"/>
    </source>
</evidence>
<reference evidence="8" key="1">
    <citation type="submission" date="2021-04" db="EMBL/GenBank/DDBJ databases">
        <title>Genomics, taxonomy and metabolism of representatives of sulfur bacteria of the genus Thiothrix: Thiothrix fructosivorans QT, Thiothrix unzii A1T and three new species, Thiothrix subterranea sp. nov., Thiothrix litoralis sp. nov. and 'Candidatus Thiothrix anitrata' sp. nov.</title>
        <authorList>
            <person name="Ravin N.V."/>
            <person name="Smolyakov D."/>
            <person name="Rudenko T.S."/>
            <person name="Mardanov A.V."/>
            <person name="Beletsky A.V."/>
            <person name="Markov N.D."/>
            <person name="Fomenkov A.I."/>
            <person name="Roberts R.J."/>
            <person name="Karnachuk O.V."/>
            <person name="Novikov A."/>
            <person name="Grabovich M.Y."/>
        </authorList>
    </citation>
    <scope>NUCLEOTIDE SEQUENCE</scope>
    <source>
        <strain evidence="8">A1</strain>
    </source>
</reference>
<evidence type="ECO:0000256" key="1">
    <source>
        <dbReference type="ARBA" id="ARBA00006636"/>
    </source>
</evidence>
<evidence type="ECO:0000256" key="4">
    <source>
        <dbReference type="ARBA" id="ARBA00023098"/>
    </source>
</evidence>
<dbReference type="Pfam" id="PF00027">
    <property type="entry name" value="cNMP_binding"/>
    <property type="match status" value="1"/>
</dbReference>
<dbReference type="Pfam" id="PF01734">
    <property type="entry name" value="Patatin"/>
    <property type="match status" value="1"/>
</dbReference>
<dbReference type="InterPro" id="IPR014710">
    <property type="entry name" value="RmlC-like_jellyroll"/>
</dbReference>
<dbReference type="SUPFAM" id="SSF51206">
    <property type="entry name" value="cAMP-binding domain-like"/>
    <property type="match status" value="1"/>
</dbReference>
<dbReference type="CDD" id="cd00038">
    <property type="entry name" value="CAP_ED"/>
    <property type="match status" value="1"/>
</dbReference>
<dbReference type="PROSITE" id="PS00888">
    <property type="entry name" value="CNMP_BINDING_1"/>
    <property type="match status" value="1"/>
</dbReference>
<dbReference type="InterPro" id="IPR050301">
    <property type="entry name" value="NTE"/>
</dbReference>
<evidence type="ECO:0000259" key="6">
    <source>
        <dbReference type="PROSITE" id="PS50042"/>
    </source>
</evidence>
<keyword evidence="3 5" id="KW-0442">Lipid degradation</keyword>
<dbReference type="AlphaFoldDB" id="A0A975F8G7"/>
<feature type="short sequence motif" description="GXGXXG" evidence="5">
    <location>
        <begin position="338"/>
        <end position="343"/>
    </location>
</feature>
<dbReference type="PROSITE" id="PS51635">
    <property type="entry name" value="PNPLA"/>
    <property type="match status" value="1"/>
</dbReference>
<evidence type="ECO:0000313" key="9">
    <source>
        <dbReference type="Proteomes" id="UP000672009"/>
    </source>
</evidence>
<feature type="domain" description="PNPLA" evidence="7">
    <location>
        <begin position="334"/>
        <end position="498"/>
    </location>
</feature>
<keyword evidence="4 5" id="KW-0443">Lipid metabolism</keyword>
<dbReference type="GO" id="GO:0004622">
    <property type="term" value="F:phosphatidylcholine lysophospholipase activity"/>
    <property type="evidence" value="ECO:0007669"/>
    <property type="project" value="UniProtKB-ARBA"/>
</dbReference>
<dbReference type="KEGG" id="tun:J9260_16170"/>
<dbReference type="PROSITE" id="PS50042">
    <property type="entry name" value="CNMP_BINDING_3"/>
    <property type="match status" value="1"/>
</dbReference>
<dbReference type="PANTHER" id="PTHR14226:SF29">
    <property type="entry name" value="NEUROPATHY TARGET ESTERASE SWS"/>
    <property type="match status" value="1"/>
</dbReference>
<sequence length="604" mass="67336">MTQQNTNPFNGWELFQRLEEADIQRILTTTNQRIFRSGESLCRQGDSGESMFLILSGRVRMSLQRGDGGEEQLLNILHRGNHFGELALLSGSPRTASATALMDTLVLEIPKDNFFTLLKTIPEFSINISRTIGNWLRTELSGKTHRNKLKIIAIVHANPITGILSQRLINAIARNHRKTLVFSDRTEQWIAQHSVHLYPLPNEQETVNPVKLQQLFAQTADGECLFVDIHAAHVNPILLMQCERIWWLAEQDKPSHTSVLQPIKGLLHQQPVLGSRLQMVWVQASLGSLAPPPPQLIGISQNAVRCQYDPVTYQLRDADLARFQHLMQGIQLGLALGGGGAKGLAHLGVLAAFQENGLYFDQIAGTSVGAIIAAGYASGLDLPHLLDLFNREMTPPWWMRYLPKGSTWHLMGLFRFHLVEKRFRRYLHDYVFEQLLLPTHMVSVDLISGKAVIRSSGDLVNSVLESINHPMLGVPIFRDGKALVDGGVLINVPTSVLRQQKMDYIVSIDVGSQLSPDFGGNARTNLKTTTAGYFSTLNRVLEVSYQSLSTLHMTDSDFLIKPNTSSCAFEDFTAGSRLFEIGYEAAMNVMPDLKQNYATLLGQV</sequence>
<feature type="short sequence motif" description="DGA/G" evidence="5">
    <location>
        <begin position="485"/>
        <end position="487"/>
    </location>
</feature>
<name>A0A975F8G7_9GAMM</name>
<dbReference type="RefSeq" id="WP_210218744.1">
    <property type="nucleotide sequence ID" value="NZ_CP072793.1"/>
</dbReference>
<dbReference type="PRINTS" id="PR00103">
    <property type="entry name" value="CAMPKINASE"/>
</dbReference>
<dbReference type="InterPro" id="IPR002641">
    <property type="entry name" value="PNPLA_dom"/>
</dbReference>
<dbReference type="InterPro" id="IPR018490">
    <property type="entry name" value="cNMP-bd_dom_sf"/>
</dbReference>
<dbReference type="SUPFAM" id="SSF52151">
    <property type="entry name" value="FabD/lysophospholipase-like"/>
    <property type="match status" value="1"/>
</dbReference>
<feature type="active site" description="Proton acceptor" evidence="5">
    <location>
        <position position="485"/>
    </location>
</feature>
<evidence type="ECO:0000256" key="3">
    <source>
        <dbReference type="ARBA" id="ARBA00022963"/>
    </source>
</evidence>
<dbReference type="InterPro" id="IPR016035">
    <property type="entry name" value="Acyl_Trfase/lysoPLipase"/>
</dbReference>
<protein>
    <submittedName>
        <fullName evidence="8">Cyclic nucleotide-binding domain-containing protein</fullName>
    </submittedName>
</protein>
<proteinExistence type="inferred from homology"/>
<dbReference type="Gene3D" id="2.60.120.10">
    <property type="entry name" value="Jelly Rolls"/>
    <property type="match status" value="1"/>
</dbReference>
<dbReference type="SMART" id="SM00100">
    <property type="entry name" value="cNMP"/>
    <property type="match status" value="1"/>
</dbReference>
<dbReference type="Gene3D" id="3.40.1090.10">
    <property type="entry name" value="Cytosolic phospholipase A2 catalytic domain"/>
    <property type="match status" value="2"/>
</dbReference>
<keyword evidence="9" id="KW-1185">Reference proteome</keyword>
<dbReference type="Proteomes" id="UP000672009">
    <property type="component" value="Chromosome"/>
</dbReference>